<accession>A0A1B7I433</accession>
<feature type="transmembrane region" description="Helical" evidence="1">
    <location>
        <begin position="20"/>
        <end position="42"/>
    </location>
</feature>
<evidence type="ECO:0000313" key="2">
    <source>
        <dbReference type="EMBL" id="OAT23095.1"/>
    </source>
</evidence>
<sequence length="161" mass="18046">MDVKEIASARYTDNLNLYRLCANCAAILTIVVGTGFLLLDIVTVHGIAMQWVMLGAAVGTTILLIGRRYFPRFCSACLLAKFHFSNAYFAWKGLDISPWFTLISSTFFCMGFVESVQSMRIKKGLNSFWFAQPRVLPTMLIILTGTLLAMISSGYIYKLIF</sequence>
<evidence type="ECO:0000313" key="3">
    <source>
        <dbReference type="Proteomes" id="UP000078504"/>
    </source>
</evidence>
<dbReference type="Proteomes" id="UP000078504">
    <property type="component" value="Unassembled WGS sequence"/>
</dbReference>
<evidence type="ECO:0008006" key="4">
    <source>
        <dbReference type="Google" id="ProtNLM"/>
    </source>
</evidence>
<protein>
    <recommendedName>
        <fullName evidence="4">Inner membrane protein</fullName>
    </recommendedName>
</protein>
<feature type="transmembrane region" description="Helical" evidence="1">
    <location>
        <begin position="48"/>
        <end position="66"/>
    </location>
</feature>
<evidence type="ECO:0000256" key="1">
    <source>
        <dbReference type="SAM" id="Phobius"/>
    </source>
</evidence>
<reference evidence="2 3" key="1">
    <citation type="submission" date="2016-04" db="EMBL/GenBank/DDBJ databases">
        <title>ATOL: Assembling a taxonomically balanced genome-scale reconstruction of the evolutionary history of the Enterobacteriaceae.</title>
        <authorList>
            <person name="Plunkett G.III."/>
            <person name="Neeno-Eckwall E.C."/>
            <person name="Glasner J.D."/>
            <person name="Perna N.T."/>
        </authorList>
    </citation>
    <scope>NUCLEOTIDE SEQUENCE [LARGE SCALE GENOMIC DNA]</scope>
    <source>
        <strain evidence="2 3">ATCC 51604</strain>
    </source>
</reference>
<keyword evidence="1" id="KW-0472">Membrane</keyword>
<dbReference type="EMBL" id="LXEP01000007">
    <property type="protein sequence ID" value="OAT23095.1"/>
    <property type="molecule type" value="Genomic_DNA"/>
</dbReference>
<keyword evidence="1" id="KW-1133">Transmembrane helix</keyword>
<name>A0A1B7I433_9ENTR</name>
<gene>
    <name evidence="2" type="ORF">M977_00861</name>
</gene>
<feature type="transmembrane region" description="Helical" evidence="1">
    <location>
        <begin position="135"/>
        <end position="157"/>
    </location>
</feature>
<keyword evidence="1" id="KW-0812">Transmembrane</keyword>
<proteinExistence type="predicted"/>
<organism evidence="2 3">
    <name type="scientific">Buttiauxella gaviniae ATCC 51604</name>
    <dbReference type="NCBI Taxonomy" id="1354253"/>
    <lineage>
        <taxon>Bacteria</taxon>
        <taxon>Pseudomonadati</taxon>
        <taxon>Pseudomonadota</taxon>
        <taxon>Gammaproteobacteria</taxon>
        <taxon>Enterobacterales</taxon>
        <taxon>Enterobacteriaceae</taxon>
        <taxon>Buttiauxella</taxon>
    </lineage>
</organism>
<dbReference type="PATRIC" id="fig|1354253.4.peg.885"/>
<comment type="caution">
    <text evidence="2">The sequence shown here is derived from an EMBL/GenBank/DDBJ whole genome shotgun (WGS) entry which is preliminary data.</text>
</comment>
<feature type="transmembrane region" description="Helical" evidence="1">
    <location>
        <begin position="97"/>
        <end position="114"/>
    </location>
</feature>
<dbReference type="AlphaFoldDB" id="A0A1B7I433"/>